<evidence type="ECO:0000256" key="4">
    <source>
        <dbReference type="ARBA" id="ARBA00022679"/>
    </source>
</evidence>
<feature type="transmembrane region" description="Helical" evidence="7">
    <location>
        <begin position="131"/>
        <end position="152"/>
    </location>
</feature>
<dbReference type="SUPFAM" id="SSF55874">
    <property type="entry name" value="ATPase domain of HSP90 chaperone/DNA topoisomerase II/histidine kinase"/>
    <property type="match status" value="1"/>
</dbReference>
<dbReference type="InterPro" id="IPR036890">
    <property type="entry name" value="HATPase_C_sf"/>
</dbReference>
<keyword evidence="6" id="KW-0902">Two-component regulatory system</keyword>
<feature type="domain" description="Histidine kinase" evidence="8">
    <location>
        <begin position="225"/>
        <end position="454"/>
    </location>
</feature>
<dbReference type="PRINTS" id="PR00344">
    <property type="entry name" value="BCTRLSENSOR"/>
</dbReference>
<dbReference type="RefSeq" id="WP_135207538.1">
    <property type="nucleotide sequence ID" value="NZ_SPVF01000153.1"/>
</dbReference>
<accession>A0A4Y9SB70</accession>
<evidence type="ECO:0000259" key="8">
    <source>
        <dbReference type="PROSITE" id="PS50109"/>
    </source>
</evidence>
<dbReference type="InterPro" id="IPR036097">
    <property type="entry name" value="HisK_dim/P_sf"/>
</dbReference>
<keyword evidence="4" id="KW-0808">Transferase</keyword>
<evidence type="ECO:0000256" key="3">
    <source>
        <dbReference type="ARBA" id="ARBA00022553"/>
    </source>
</evidence>
<dbReference type="PANTHER" id="PTHR43711">
    <property type="entry name" value="TWO-COMPONENT HISTIDINE KINASE"/>
    <property type="match status" value="1"/>
</dbReference>
<feature type="transmembrane region" description="Helical" evidence="7">
    <location>
        <begin position="6"/>
        <end position="22"/>
    </location>
</feature>
<dbReference type="PANTHER" id="PTHR43711:SF1">
    <property type="entry name" value="HISTIDINE KINASE 1"/>
    <property type="match status" value="1"/>
</dbReference>
<dbReference type="GO" id="GO:0000155">
    <property type="term" value="F:phosphorelay sensor kinase activity"/>
    <property type="evidence" value="ECO:0007669"/>
    <property type="project" value="InterPro"/>
</dbReference>
<keyword evidence="5 9" id="KW-0418">Kinase</keyword>
<sequence>MPSILPALVSLLFLGYGAYVLVSRGANRVSCSFFAVCLITFCWQFTWSILFGVHDPVHANVLARTGYALILFLPTAIYYFVAEITRAPDELRRVGASLLLAAGLAALLPWTNLVVSGTWWLPFGYYPRAGVLHPLHVVQTCVVMLRALFLLHRRMDSALAAERVRLRYCFASLLIYFLAAVDYLCNYGLQLYPPGVLFIALSLGIIAQAIARHHLLANPMLLAATLAHELRTPLATIRSQARALAKGLPELISGYEQAVAAGGGRTLGPQQLAYLRDLGQSIEAEVRRSNFIAETVLVNAREGEFDTRSFGVHSLAACVDEAMACYPFEPGLRHRVRLGRQEDCAFFGSSPLLVFVLYNLLKNALAAVREGGEVELAYWREVDGGRLLVRDTGCGIAPHVLPHVFDPFFTTSSSGTGMGLPFCRKVLTAFGGSIECISREGEFTEVRLAFPSAGQSLPAAPVRPAHKTNAPAVASLPLQAPVRARQE</sequence>
<dbReference type="SMART" id="SM00387">
    <property type="entry name" value="HATPase_c"/>
    <property type="match status" value="1"/>
</dbReference>
<dbReference type="Pfam" id="PF02518">
    <property type="entry name" value="HATPase_c"/>
    <property type="match status" value="1"/>
</dbReference>
<dbReference type="Proteomes" id="UP000298438">
    <property type="component" value="Unassembled WGS sequence"/>
</dbReference>
<dbReference type="InterPro" id="IPR004358">
    <property type="entry name" value="Sig_transdc_His_kin-like_C"/>
</dbReference>
<dbReference type="SUPFAM" id="SSF47384">
    <property type="entry name" value="Homodimeric domain of signal transducing histidine kinase"/>
    <property type="match status" value="1"/>
</dbReference>
<dbReference type="PROSITE" id="PS50109">
    <property type="entry name" value="HIS_KIN"/>
    <property type="match status" value="1"/>
</dbReference>
<evidence type="ECO:0000256" key="7">
    <source>
        <dbReference type="SAM" id="Phobius"/>
    </source>
</evidence>
<organism evidence="9 10">
    <name type="scientific">Zemynaea arenosa</name>
    <dbReference type="NCBI Taxonomy" id="2561931"/>
    <lineage>
        <taxon>Bacteria</taxon>
        <taxon>Pseudomonadati</taxon>
        <taxon>Pseudomonadota</taxon>
        <taxon>Betaproteobacteria</taxon>
        <taxon>Burkholderiales</taxon>
        <taxon>Oxalobacteraceae</taxon>
        <taxon>Telluria group</taxon>
        <taxon>Zemynaea</taxon>
    </lineage>
</organism>
<keyword evidence="7" id="KW-0472">Membrane</keyword>
<keyword evidence="7" id="KW-1133">Transmembrane helix</keyword>
<protein>
    <recommendedName>
        <fullName evidence="2">histidine kinase</fullName>
        <ecNumber evidence="2">2.7.13.3</ecNumber>
    </recommendedName>
</protein>
<dbReference type="InterPro" id="IPR005467">
    <property type="entry name" value="His_kinase_dom"/>
</dbReference>
<dbReference type="InterPro" id="IPR003594">
    <property type="entry name" value="HATPase_dom"/>
</dbReference>
<dbReference type="Gene3D" id="1.10.287.130">
    <property type="match status" value="1"/>
</dbReference>
<comment type="catalytic activity">
    <reaction evidence="1">
        <text>ATP + protein L-histidine = ADP + protein N-phospho-L-histidine.</text>
        <dbReference type="EC" id="2.7.13.3"/>
    </reaction>
</comment>
<evidence type="ECO:0000256" key="5">
    <source>
        <dbReference type="ARBA" id="ARBA00022777"/>
    </source>
</evidence>
<keyword evidence="7" id="KW-0812">Transmembrane</keyword>
<dbReference type="AlphaFoldDB" id="A0A4Y9SB70"/>
<evidence type="ECO:0000256" key="1">
    <source>
        <dbReference type="ARBA" id="ARBA00000085"/>
    </source>
</evidence>
<comment type="caution">
    <text evidence="9">The sequence shown here is derived from an EMBL/GenBank/DDBJ whole genome shotgun (WGS) entry which is preliminary data.</text>
</comment>
<feature type="transmembrane region" description="Helical" evidence="7">
    <location>
        <begin position="164"/>
        <end position="185"/>
    </location>
</feature>
<dbReference type="CDD" id="cd00082">
    <property type="entry name" value="HisKA"/>
    <property type="match status" value="1"/>
</dbReference>
<dbReference type="OrthoDB" id="8573961at2"/>
<dbReference type="EC" id="2.7.13.3" evidence="2"/>
<name>A0A4Y9SB70_9BURK</name>
<feature type="transmembrane region" description="Helical" evidence="7">
    <location>
        <begin position="29"/>
        <end position="50"/>
    </location>
</feature>
<dbReference type="Gene3D" id="3.30.565.10">
    <property type="entry name" value="Histidine kinase-like ATPase, C-terminal domain"/>
    <property type="match status" value="1"/>
</dbReference>
<reference evidence="9 10" key="1">
    <citation type="submission" date="2019-03" db="EMBL/GenBank/DDBJ databases">
        <title>Draft Genome Sequence of Massilia arenosa sp. nov., a Novel Massilia Species Isolated from a Sandy-loam Maize Soil.</title>
        <authorList>
            <person name="Raths R."/>
            <person name="Peta V."/>
            <person name="Bucking H."/>
        </authorList>
    </citation>
    <scope>NUCLEOTIDE SEQUENCE [LARGE SCALE GENOMIC DNA]</scope>
    <source>
        <strain evidence="9 10">MC02</strain>
    </source>
</reference>
<dbReference type="InterPro" id="IPR050736">
    <property type="entry name" value="Sensor_HK_Regulatory"/>
</dbReference>
<evidence type="ECO:0000256" key="2">
    <source>
        <dbReference type="ARBA" id="ARBA00012438"/>
    </source>
</evidence>
<gene>
    <name evidence="9" type="ORF">E4L96_12400</name>
</gene>
<feature type="transmembrane region" description="Helical" evidence="7">
    <location>
        <begin position="62"/>
        <end position="82"/>
    </location>
</feature>
<dbReference type="EMBL" id="SPVF01000153">
    <property type="protein sequence ID" value="TFW19063.1"/>
    <property type="molecule type" value="Genomic_DNA"/>
</dbReference>
<evidence type="ECO:0000256" key="6">
    <source>
        <dbReference type="ARBA" id="ARBA00023012"/>
    </source>
</evidence>
<evidence type="ECO:0000313" key="9">
    <source>
        <dbReference type="EMBL" id="TFW19063.1"/>
    </source>
</evidence>
<evidence type="ECO:0000313" key="10">
    <source>
        <dbReference type="Proteomes" id="UP000298438"/>
    </source>
</evidence>
<keyword evidence="3" id="KW-0597">Phosphoprotein</keyword>
<keyword evidence="10" id="KW-1185">Reference proteome</keyword>
<proteinExistence type="predicted"/>
<dbReference type="InterPro" id="IPR003661">
    <property type="entry name" value="HisK_dim/P_dom"/>
</dbReference>
<feature type="transmembrane region" description="Helical" evidence="7">
    <location>
        <begin position="94"/>
        <end position="111"/>
    </location>
</feature>